<sequence length="147" mass="16730">MRTETLNNLAFSSLAISIVVEKSQELELTKALLIMPFIAHKELLSYLANGRTQIISLDKLIIDKLHCFSNFNKRYYDNMSTSLNAIQFLSEMDMISIDNSRMISIKEVEHSNSVGDRLKRVSKASNNISKILSEDASSLYLNLRIEI</sequence>
<evidence type="ECO:0000313" key="2">
    <source>
        <dbReference type="Proteomes" id="UP000324760"/>
    </source>
</evidence>
<dbReference type="EMBL" id="CP043869">
    <property type="protein sequence ID" value="QEQ97418.1"/>
    <property type="molecule type" value="Genomic_DNA"/>
</dbReference>
<dbReference type="InterPro" id="IPR045390">
    <property type="entry name" value="ABC-3C_MC3"/>
</dbReference>
<accession>A0A5P1RCS0</accession>
<dbReference type="Proteomes" id="UP000324760">
    <property type="component" value="Chromosome"/>
</dbReference>
<reference evidence="1 2" key="1">
    <citation type="journal article" date="2019" name="Biochem. Eng. J.">
        <title>Metabolic engineering of the marine bacteria Neptunomonas concharum for the production of acetoin and meso-2,3-butanediol from acetate.</title>
        <authorList>
            <person name="Li W."/>
            <person name="Pu N."/>
            <person name="Liu C.-X."/>
            <person name="Yuan Q.-P."/>
            <person name="Li Z.-J."/>
        </authorList>
    </citation>
    <scope>NUCLEOTIDE SEQUENCE [LARGE SCALE GENOMIC DNA]</scope>
    <source>
        <strain evidence="1 2">JCM17730</strain>
    </source>
</reference>
<dbReference type="RefSeq" id="WP_150036812.1">
    <property type="nucleotide sequence ID" value="NZ_CP043869.1"/>
</dbReference>
<gene>
    <name evidence="1" type="ORF">F0U83_12220</name>
</gene>
<keyword evidence="2" id="KW-1185">Reference proteome</keyword>
<dbReference type="KEGG" id="ncu:F0U83_12220"/>
<dbReference type="Pfam" id="PF20131">
    <property type="entry name" value="MC3"/>
    <property type="match status" value="1"/>
</dbReference>
<protein>
    <submittedName>
        <fullName evidence="1">Uncharacterized protein</fullName>
    </submittedName>
</protein>
<name>A0A5P1RCS0_9GAMM</name>
<proteinExistence type="predicted"/>
<evidence type="ECO:0000313" key="1">
    <source>
        <dbReference type="EMBL" id="QEQ97418.1"/>
    </source>
</evidence>
<organism evidence="1 2">
    <name type="scientific">Neptunomonas concharum</name>
    <dbReference type="NCBI Taxonomy" id="1031538"/>
    <lineage>
        <taxon>Bacteria</taxon>
        <taxon>Pseudomonadati</taxon>
        <taxon>Pseudomonadota</taxon>
        <taxon>Gammaproteobacteria</taxon>
        <taxon>Oceanospirillales</taxon>
        <taxon>Oceanospirillaceae</taxon>
        <taxon>Neptunomonas</taxon>
    </lineage>
</organism>
<dbReference type="AlphaFoldDB" id="A0A5P1RCS0"/>